<dbReference type="InterPro" id="IPR013083">
    <property type="entry name" value="Znf_RING/FYVE/PHD"/>
</dbReference>
<evidence type="ECO:0000313" key="14">
    <source>
        <dbReference type="EMBL" id="CAF1278885.1"/>
    </source>
</evidence>
<evidence type="ECO:0000256" key="7">
    <source>
        <dbReference type="ARBA" id="ARBA00022771"/>
    </source>
</evidence>
<keyword evidence="7 10" id="KW-0863">Zinc-finger</keyword>
<dbReference type="Pfam" id="PF01485">
    <property type="entry name" value="IBR"/>
    <property type="match status" value="1"/>
</dbReference>
<comment type="caution">
    <text evidence="14">The sequence shown here is derived from an EMBL/GenBank/DDBJ whole genome shotgun (WGS) entry which is preliminary data.</text>
</comment>
<protein>
    <recommendedName>
        <fullName evidence="3">RBR-type E3 ubiquitin transferase</fullName>
        <ecNumber evidence="3">2.3.2.31</ecNumber>
    </recommendedName>
</protein>
<dbReference type="Gene3D" id="1.20.120.1750">
    <property type="match status" value="1"/>
</dbReference>
<dbReference type="Gene3D" id="3.30.40.10">
    <property type="entry name" value="Zinc/RING finger domain, C3HC4 (zinc finger)"/>
    <property type="match status" value="1"/>
</dbReference>
<dbReference type="PROSITE" id="PS50089">
    <property type="entry name" value="ZF_RING_2"/>
    <property type="match status" value="1"/>
</dbReference>
<feature type="domain" description="RING-type" evidence="12">
    <location>
        <begin position="160"/>
        <end position="205"/>
    </location>
</feature>
<dbReference type="InterPro" id="IPR048962">
    <property type="entry name" value="ARIH1-like_UBL"/>
</dbReference>
<sequence length="538" mass="63457">MSSDESDDDENFYDMTEISSTSSKPPKINELENKTNEPVSPAVDELDENFYEIYEDQHETIQPYIDEPLTPSDQKKPNFHYSVLTENQYIELIMNYVDEIKDILQLPSTIVKLLLHYFKWNKQRLLEKFYEMDCVEFYQQSKIFYPFTEKTCASESTGICLICCSDGQTEMFSLKCKHTFCNDCWKGYLINKIINEGLAQTIACPDLQCEILVDDETITKFLDDNEFVKHIYTKIILNSYVENNPRARWCPGKKCGCIINATSLTSAYNYAQLITCDHCQTSFCFQCAQSWHDPIKCILLLQWNKKMLDDSQTVVWLKANTKSCPKCKVNIEKNGGCNHMTCRHCCHEFCWLCFGKWSTHSECNRFDENQITDALQNEYALALSRYVHYYDRFYNHQYSFDLETKLFENIRQKFIHNEQQLSKNDTQTIEKAFSVLLSCRQTLIYTYPFAYYLVKNNQSIVFEENQADLEKTCGELSRFLEQDLTKELVLNNIKRILIEKYQYCDSRKDVLLKHVKEGYTNDYWQYHEEAIINSNKKV</sequence>
<evidence type="ECO:0000259" key="13">
    <source>
        <dbReference type="PROSITE" id="PS51873"/>
    </source>
</evidence>
<evidence type="ECO:0000256" key="10">
    <source>
        <dbReference type="PROSITE-ProRule" id="PRU00175"/>
    </source>
</evidence>
<evidence type="ECO:0000256" key="2">
    <source>
        <dbReference type="ARBA" id="ARBA00005884"/>
    </source>
</evidence>
<organism evidence="14 15">
    <name type="scientific">Rotaria magnacalcarata</name>
    <dbReference type="NCBI Taxonomy" id="392030"/>
    <lineage>
        <taxon>Eukaryota</taxon>
        <taxon>Metazoa</taxon>
        <taxon>Spiralia</taxon>
        <taxon>Gnathifera</taxon>
        <taxon>Rotifera</taxon>
        <taxon>Eurotatoria</taxon>
        <taxon>Bdelloidea</taxon>
        <taxon>Philodinida</taxon>
        <taxon>Philodinidae</taxon>
        <taxon>Rotaria</taxon>
    </lineage>
</organism>
<dbReference type="InterPro" id="IPR031127">
    <property type="entry name" value="E3_UB_ligase_RBR"/>
</dbReference>
<dbReference type="EC" id="2.3.2.31" evidence="3"/>
<reference evidence="14" key="1">
    <citation type="submission" date="2021-02" db="EMBL/GenBank/DDBJ databases">
        <authorList>
            <person name="Nowell W R."/>
        </authorList>
    </citation>
    <scope>NUCLEOTIDE SEQUENCE</scope>
</reference>
<evidence type="ECO:0000256" key="8">
    <source>
        <dbReference type="ARBA" id="ARBA00022786"/>
    </source>
</evidence>
<dbReference type="SMART" id="SM00647">
    <property type="entry name" value="IBR"/>
    <property type="match status" value="2"/>
</dbReference>
<evidence type="ECO:0000256" key="3">
    <source>
        <dbReference type="ARBA" id="ARBA00012251"/>
    </source>
</evidence>
<evidence type="ECO:0000313" key="15">
    <source>
        <dbReference type="Proteomes" id="UP000663834"/>
    </source>
</evidence>
<dbReference type="Pfam" id="PF19422">
    <property type="entry name" value="Ariadne"/>
    <property type="match status" value="1"/>
</dbReference>
<dbReference type="AlphaFoldDB" id="A0A815C411"/>
<evidence type="ECO:0000256" key="9">
    <source>
        <dbReference type="ARBA" id="ARBA00022833"/>
    </source>
</evidence>
<dbReference type="InterPro" id="IPR018957">
    <property type="entry name" value="Znf_C3HC4_RING-type"/>
</dbReference>
<gene>
    <name evidence="14" type="ORF">KQP761_LOCUS3678</name>
</gene>
<proteinExistence type="inferred from homology"/>
<evidence type="ECO:0000256" key="11">
    <source>
        <dbReference type="SAM" id="MobiDB-lite"/>
    </source>
</evidence>
<evidence type="ECO:0000256" key="4">
    <source>
        <dbReference type="ARBA" id="ARBA00022679"/>
    </source>
</evidence>
<keyword evidence="6" id="KW-0677">Repeat</keyword>
<dbReference type="GO" id="GO:0008270">
    <property type="term" value="F:zinc ion binding"/>
    <property type="evidence" value="ECO:0007669"/>
    <property type="project" value="UniProtKB-KW"/>
</dbReference>
<evidence type="ECO:0000259" key="12">
    <source>
        <dbReference type="PROSITE" id="PS50089"/>
    </source>
</evidence>
<evidence type="ECO:0000256" key="1">
    <source>
        <dbReference type="ARBA" id="ARBA00001798"/>
    </source>
</evidence>
<keyword evidence="8" id="KW-0833">Ubl conjugation pathway</keyword>
<dbReference type="InterPro" id="IPR002867">
    <property type="entry name" value="IBR_dom"/>
</dbReference>
<dbReference type="PROSITE" id="PS51873">
    <property type="entry name" value="TRIAD"/>
    <property type="match status" value="1"/>
</dbReference>
<feature type="compositionally biased region" description="Acidic residues" evidence="11">
    <location>
        <begin position="1"/>
        <end position="12"/>
    </location>
</feature>
<dbReference type="SUPFAM" id="SSF57850">
    <property type="entry name" value="RING/U-box"/>
    <property type="match status" value="3"/>
</dbReference>
<dbReference type="PANTHER" id="PTHR11685">
    <property type="entry name" value="RBR FAMILY RING FINGER AND IBR DOMAIN-CONTAINING"/>
    <property type="match status" value="1"/>
</dbReference>
<dbReference type="InterPro" id="IPR001841">
    <property type="entry name" value="Znf_RING"/>
</dbReference>
<dbReference type="FunFam" id="3.30.40.10:FF:000019">
    <property type="entry name" value="RBR-type E3 ubiquitin transferase"/>
    <property type="match status" value="1"/>
</dbReference>
<dbReference type="Pfam" id="PF00097">
    <property type="entry name" value="zf-C3HC4"/>
    <property type="match status" value="1"/>
</dbReference>
<dbReference type="InterPro" id="IPR045840">
    <property type="entry name" value="Ariadne"/>
</dbReference>
<dbReference type="Pfam" id="PF21235">
    <property type="entry name" value="UBA_ARI1"/>
    <property type="match status" value="1"/>
</dbReference>
<dbReference type="InterPro" id="IPR044066">
    <property type="entry name" value="TRIAD_supradom"/>
</dbReference>
<dbReference type="EMBL" id="CAJNOW010000471">
    <property type="protein sequence ID" value="CAF1278885.1"/>
    <property type="molecule type" value="Genomic_DNA"/>
</dbReference>
<evidence type="ECO:0000256" key="5">
    <source>
        <dbReference type="ARBA" id="ARBA00022723"/>
    </source>
</evidence>
<dbReference type="Proteomes" id="UP000663834">
    <property type="component" value="Unassembled WGS sequence"/>
</dbReference>
<accession>A0A815C411</accession>
<comment type="similarity">
    <text evidence="2">Belongs to the RBR family. Ariadne subfamily.</text>
</comment>
<name>A0A815C411_9BILA</name>
<dbReference type="Pfam" id="PF22191">
    <property type="entry name" value="IBR_1"/>
    <property type="match status" value="1"/>
</dbReference>
<comment type="catalytic activity">
    <reaction evidence="1">
        <text>[E2 ubiquitin-conjugating enzyme]-S-ubiquitinyl-L-cysteine + [acceptor protein]-L-lysine = [E2 ubiquitin-conjugating enzyme]-L-cysteine + [acceptor protein]-N(6)-ubiquitinyl-L-lysine.</text>
        <dbReference type="EC" id="2.3.2.31"/>
    </reaction>
</comment>
<dbReference type="GO" id="GO:0016567">
    <property type="term" value="P:protein ubiquitination"/>
    <property type="evidence" value="ECO:0007669"/>
    <property type="project" value="InterPro"/>
</dbReference>
<keyword evidence="4" id="KW-0808">Transferase</keyword>
<evidence type="ECO:0000256" key="6">
    <source>
        <dbReference type="ARBA" id="ARBA00022737"/>
    </source>
</evidence>
<feature type="domain" description="RING-type" evidence="13">
    <location>
        <begin position="156"/>
        <end position="367"/>
    </location>
</feature>
<keyword evidence="5" id="KW-0479">Metal-binding</keyword>
<dbReference type="FunFam" id="1.20.120.1750:FF:000002">
    <property type="entry name" value="RBR-type E3 ubiquitin transferase"/>
    <property type="match status" value="1"/>
</dbReference>
<dbReference type="GO" id="GO:0061630">
    <property type="term" value="F:ubiquitin protein ligase activity"/>
    <property type="evidence" value="ECO:0007669"/>
    <property type="project" value="UniProtKB-EC"/>
</dbReference>
<keyword evidence="9" id="KW-0862">Zinc</keyword>
<dbReference type="OrthoDB" id="10009520at2759"/>
<feature type="region of interest" description="Disordered" evidence="11">
    <location>
        <begin position="1"/>
        <end position="42"/>
    </location>
</feature>